<evidence type="ECO:0000259" key="6">
    <source>
        <dbReference type="PROSITE" id="PS01124"/>
    </source>
</evidence>
<keyword evidence="3" id="KW-0805">Transcription regulation</keyword>
<keyword evidence="2" id="KW-0808">Transferase</keyword>
<comment type="cofactor">
    <cofactor evidence="1">
        <name>Zn(2+)</name>
        <dbReference type="ChEBI" id="CHEBI:29105"/>
    </cofactor>
</comment>
<evidence type="ECO:0000256" key="4">
    <source>
        <dbReference type="ARBA" id="ARBA00023159"/>
    </source>
</evidence>
<evidence type="ECO:0000256" key="1">
    <source>
        <dbReference type="ARBA" id="ARBA00001947"/>
    </source>
</evidence>
<organism evidence="7 8">
    <name type="scientific">Dactylonectria macrodidyma</name>
    <dbReference type="NCBI Taxonomy" id="307937"/>
    <lineage>
        <taxon>Eukaryota</taxon>
        <taxon>Fungi</taxon>
        <taxon>Dikarya</taxon>
        <taxon>Ascomycota</taxon>
        <taxon>Pezizomycotina</taxon>
        <taxon>Sordariomycetes</taxon>
        <taxon>Hypocreomycetidae</taxon>
        <taxon>Hypocreales</taxon>
        <taxon>Nectriaceae</taxon>
        <taxon>Dactylonectria</taxon>
    </lineage>
</organism>
<name>A0A9P9FA09_9HYPO</name>
<protein>
    <recommendedName>
        <fullName evidence="6">HTH araC/xylS-type domain-containing protein</fullName>
    </recommendedName>
</protein>
<keyword evidence="4" id="KW-0010">Activator</keyword>
<dbReference type="Gene3D" id="3.40.10.10">
    <property type="entry name" value="DNA Methylphosphotriester Repair Domain"/>
    <property type="match status" value="1"/>
</dbReference>
<dbReference type="InterPro" id="IPR009057">
    <property type="entry name" value="Homeodomain-like_sf"/>
</dbReference>
<keyword evidence="5" id="KW-0804">Transcription</keyword>
<comment type="caution">
    <text evidence="7">The sequence shown here is derived from an EMBL/GenBank/DDBJ whole genome shotgun (WGS) entry which is preliminary data.</text>
</comment>
<dbReference type="SUPFAM" id="SSF46689">
    <property type="entry name" value="Homeodomain-like"/>
    <property type="match status" value="1"/>
</dbReference>
<dbReference type="GO" id="GO:0032259">
    <property type="term" value="P:methylation"/>
    <property type="evidence" value="ECO:0007669"/>
    <property type="project" value="UniProtKB-KW"/>
</dbReference>
<dbReference type="GO" id="GO:0008270">
    <property type="term" value="F:zinc ion binding"/>
    <property type="evidence" value="ECO:0007669"/>
    <property type="project" value="InterPro"/>
</dbReference>
<accession>A0A9P9FA09</accession>
<dbReference type="GO" id="GO:0003700">
    <property type="term" value="F:DNA-binding transcription factor activity"/>
    <property type="evidence" value="ECO:0007669"/>
    <property type="project" value="InterPro"/>
</dbReference>
<keyword evidence="2" id="KW-0489">Methyltransferase</keyword>
<dbReference type="OrthoDB" id="2447880at2759"/>
<dbReference type="InterPro" id="IPR004026">
    <property type="entry name" value="Ada_DNA_repair_Zn-bd"/>
</dbReference>
<dbReference type="SUPFAM" id="SSF57884">
    <property type="entry name" value="Ada DNA repair protein, N-terminal domain (N-Ada 10)"/>
    <property type="match status" value="1"/>
</dbReference>
<evidence type="ECO:0000313" key="7">
    <source>
        <dbReference type="EMBL" id="KAH7156532.1"/>
    </source>
</evidence>
<feature type="domain" description="HTH araC/xylS-type" evidence="6">
    <location>
        <begin position="99"/>
        <end position="187"/>
    </location>
</feature>
<dbReference type="Proteomes" id="UP000738349">
    <property type="component" value="Unassembled WGS sequence"/>
</dbReference>
<dbReference type="EMBL" id="JAGMUV010000005">
    <property type="protein sequence ID" value="KAH7156532.1"/>
    <property type="molecule type" value="Genomic_DNA"/>
</dbReference>
<evidence type="ECO:0000256" key="3">
    <source>
        <dbReference type="ARBA" id="ARBA00023015"/>
    </source>
</evidence>
<dbReference type="InterPro" id="IPR035451">
    <property type="entry name" value="Ada-like_dom_sf"/>
</dbReference>
<gene>
    <name evidence="7" type="ORF">EDB81DRAFT_880845</name>
</gene>
<dbReference type="GO" id="GO:0006281">
    <property type="term" value="P:DNA repair"/>
    <property type="evidence" value="ECO:0007669"/>
    <property type="project" value="InterPro"/>
</dbReference>
<dbReference type="GO" id="GO:0008168">
    <property type="term" value="F:methyltransferase activity"/>
    <property type="evidence" value="ECO:0007669"/>
    <property type="project" value="UniProtKB-KW"/>
</dbReference>
<proteinExistence type="predicted"/>
<evidence type="ECO:0000313" key="8">
    <source>
        <dbReference type="Proteomes" id="UP000738349"/>
    </source>
</evidence>
<evidence type="ECO:0000256" key="2">
    <source>
        <dbReference type="ARBA" id="ARBA00022603"/>
    </source>
</evidence>
<dbReference type="GO" id="GO:0043565">
    <property type="term" value="F:sequence-specific DNA binding"/>
    <property type="evidence" value="ECO:0007669"/>
    <property type="project" value="InterPro"/>
</dbReference>
<evidence type="ECO:0000256" key="5">
    <source>
        <dbReference type="ARBA" id="ARBA00023163"/>
    </source>
</evidence>
<dbReference type="Pfam" id="PF02805">
    <property type="entry name" value="Ada_Zn_binding"/>
    <property type="match status" value="1"/>
</dbReference>
<dbReference type="InterPro" id="IPR018060">
    <property type="entry name" value="HTH_AraC"/>
</dbReference>
<reference evidence="7" key="1">
    <citation type="journal article" date="2021" name="Nat. Commun.">
        <title>Genetic determinants of endophytism in the Arabidopsis root mycobiome.</title>
        <authorList>
            <person name="Mesny F."/>
            <person name="Miyauchi S."/>
            <person name="Thiergart T."/>
            <person name="Pickel B."/>
            <person name="Atanasova L."/>
            <person name="Karlsson M."/>
            <person name="Huettel B."/>
            <person name="Barry K.W."/>
            <person name="Haridas S."/>
            <person name="Chen C."/>
            <person name="Bauer D."/>
            <person name="Andreopoulos W."/>
            <person name="Pangilinan J."/>
            <person name="LaButti K."/>
            <person name="Riley R."/>
            <person name="Lipzen A."/>
            <person name="Clum A."/>
            <person name="Drula E."/>
            <person name="Henrissat B."/>
            <person name="Kohler A."/>
            <person name="Grigoriev I.V."/>
            <person name="Martin F.M."/>
            <person name="Hacquard S."/>
        </authorList>
    </citation>
    <scope>NUCLEOTIDE SEQUENCE</scope>
    <source>
        <strain evidence="7">MPI-CAGE-AT-0147</strain>
    </source>
</reference>
<dbReference type="Pfam" id="PF00165">
    <property type="entry name" value="HTH_AraC"/>
    <property type="match status" value="1"/>
</dbReference>
<keyword evidence="8" id="KW-1185">Reference proteome</keyword>
<dbReference type="PROSITE" id="PS01124">
    <property type="entry name" value="HTH_ARAC_FAMILY_2"/>
    <property type="match status" value="1"/>
</dbReference>
<dbReference type="AlphaFoldDB" id="A0A9P9FA09"/>
<dbReference type="Gene3D" id="1.10.10.60">
    <property type="entry name" value="Homeodomain-like"/>
    <property type="match status" value="1"/>
</dbReference>
<sequence>MDISTPNLKSPIPFISLFDNDESRWQAVVSRNANADGFFVYGVKTTKIFCRPICKARLARRANVSFYLSGKEAQQYGFRACKRCKPELAGFMPEEMAVQKIRSFVDKRACGRGETGEARLSLSQMAKQTGLSKWHFYRVFKKCVGMTPTEYLRNERTRHETEDQQPDDQALWMQGLDIENFASGFGFPYWDDAITGSGQSMTDASSTAVSECSPWNMDDLVTWPDESVQGPA</sequence>